<dbReference type="HOGENOM" id="CLU_072385_0_0_1"/>
<dbReference type="AlphaFoldDB" id="W7I363"/>
<dbReference type="Proteomes" id="UP000024837">
    <property type="component" value="Unassembled WGS sequence"/>
</dbReference>
<dbReference type="CDD" id="cd02440">
    <property type="entry name" value="AdoMet_MTases"/>
    <property type="match status" value="1"/>
</dbReference>
<dbReference type="OrthoDB" id="66144at2759"/>
<evidence type="ECO:0000259" key="2">
    <source>
        <dbReference type="Pfam" id="PF13649"/>
    </source>
</evidence>
<organism evidence="3 4">
    <name type="scientific">Drechslerella stenobrocha 248</name>
    <dbReference type="NCBI Taxonomy" id="1043628"/>
    <lineage>
        <taxon>Eukaryota</taxon>
        <taxon>Fungi</taxon>
        <taxon>Dikarya</taxon>
        <taxon>Ascomycota</taxon>
        <taxon>Pezizomycotina</taxon>
        <taxon>Orbiliomycetes</taxon>
        <taxon>Orbiliales</taxon>
        <taxon>Orbiliaceae</taxon>
        <taxon>Drechslerella</taxon>
    </lineage>
</organism>
<dbReference type="InterPro" id="IPR029063">
    <property type="entry name" value="SAM-dependent_MTases_sf"/>
</dbReference>
<sequence length="232" mass="24691">MASSSPPTTQHMPTTSAYDLWSAVYDTDGNVLQQLDDGFVDAHLPALVAALPTSTPPPTIIDLGCGTGRNTLKLAKLSGGIHVVALDNSQGMLAQLHHKLQDANVTNVRVCVQDLSSITFPDAALRSAMRQGSTATNNDEAAKAAGIISTLVLEHLPLHTFFAAIPKPAIRSREEILQVASDYGFTLDGAVGEEGVRDAAHAKELGVRAEKWIGVKMHLGMVLRMMDTGFII</sequence>
<gene>
    <name evidence="3" type="ORF">DRE_04100</name>
</gene>
<dbReference type="GO" id="GO:0016740">
    <property type="term" value="F:transferase activity"/>
    <property type="evidence" value="ECO:0007669"/>
    <property type="project" value="UniProtKB-KW"/>
</dbReference>
<feature type="domain" description="Methyltransferase" evidence="2">
    <location>
        <begin position="60"/>
        <end position="129"/>
    </location>
</feature>
<dbReference type="EMBL" id="KI966416">
    <property type="protein sequence ID" value="EWC46613.1"/>
    <property type="molecule type" value="Genomic_DNA"/>
</dbReference>
<evidence type="ECO:0000256" key="1">
    <source>
        <dbReference type="ARBA" id="ARBA00022679"/>
    </source>
</evidence>
<evidence type="ECO:0000313" key="4">
    <source>
        <dbReference type="Proteomes" id="UP000024837"/>
    </source>
</evidence>
<evidence type="ECO:0000313" key="3">
    <source>
        <dbReference type="EMBL" id="EWC46613.1"/>
    </source>
</evidence>
<protein>
    <recommendedName>
        <fullName evidence="2">Methyltransferase domain-containing protein</fullName>
    </recommendedName>
</protein>
<name>W7I363_9PEZI</name>
<keyword evidence="1" id="KW-0808">Transferase</keyword>
<reference evidence="3 4" key="1">
    <citation type="submission" date="2013-05" db="EMBL/GenBank/DDBJ databases">
        <title>Drechslerella stenobrocha genome reveals carnivorous origination and mechanical trapping mechanism of predatory fungi.</title>
        <authorList>
            <person name="Liu X."/>
            <person name="Zhang W."/>
            <person name="Liu K."/>
        </authorList>
    </citation>
    <scope>NUCLEOTIDE SEQUENCE [LARGE SCALE GENOMIC DNA]</scope>
    <source>
        <strain evidence="3 4">248</strain>
    </source>
</reference>
<dbReference type="Pfam" id="PF13649">
    <property type="entry name" value="Methyltransf_25"/>
    <property type="match status" value="1"/>
</dbReference>
<keyword evidence="4" id="KW-1185">Reference proteome</keyword>
<proteinExistence type="predicted"/>
<dbReference type="SUPFAM" id="SSF53335">
    <property type="entry name" value="S-adenosyl-L-methionine-dependent methyltransferases"/>
    <property type="match status" value="1"/>
</dbReference>
<dbReference type="Gene3D" id="3.40.50.150">
    <property type="entry name" value="Vaccinia Virus protein VP39"/>
    <property type="match status" value="1"/>
</dbReference>
<dbReference type="InterPro" id="IPR041698">
    <property type="entry name" value="Methyltransf_25"/>
</dbReference>
<accession>W7I363</accession>
<dbReference type="PANTHER" id="PTHR43861">
    <property type="entry name" value="TRANS-ACONITATE 2-METHYLTRANSFERASE-RELATED"/>
    <property type="match status" value="1"/>
</dbReference>